<dbReference type="Proteomes" id="UP000193067">
    <property type="component" value="Unassembled WGS sequence"/>
</dbReference>
<gene>
    <name evidence="2" type="ORF">PYCCODRAFT_1467033</name>
</gene>
<feature type="region of interest" description="Disordered" evidence="1">
    <location>
        <begin position="36"/>
        <end position="156"/>
    </location>
</feature>
<feature type="compositionally biased region" description="Basic and acidic residues" evidence="1">
    <location>
        <begin position="772"/>
        <end position="786"/>
    </location>
</feature>
<evidence type="ECO:0000256" key="1">
    <source>
        <dbReference type="SAM" id="MobiDB-lite"/>
    </source>
</evidence>
<feature type="compositionally biased region" description="Low complexity" evidence="1">
    <location>
        <begin position="321"/>
        <end position="337"/>
    </location>
</feature>
<dbReference type="STRING" id="1353009.A0A1Y2ISH7"/>
<feature type="region of interest" description="Disordered" evidence="1">
    <location>
        <begin position="286"/>
        <end position="338"/>
    </location>
</feature>
<feature type="compositionally biased region" description="Basic residues" evidence="1">
    <location>
        <begin position="754"/>
        <end position="767"/>
    </location>
</feature>
<feature type="compositionally biased region" description="Low complexity" evidence="1">
    <location>
        <begin position="215"/>
        <end position="228"/>
    </location>
</feature>
<sequence>MSWDEKQMGGEWMVELGGDPSAWSNRFSALANLSEMTLTGPGQPGSENAMPRNEDGSCASLSLGIVTPTPQGRAALGATATPTASSEHLQPPAPLFTTTPTTNLARGDDSHTRKRQRVVSPAQEELHKATVRGGPRATTPPPPEDPLPTLQGRGVQDQVADVAHSIVDLAAARLARIIQDAMVETEELEGRDLGGARTFLEAVTERLRKTEATTRRTTTGDAAGGPRTSQKTSGMIVRRQTPYPATPSASTKRPHTTMDGTTLPWTRWTMPRQGERTGGGAAAVAAGATDAPSHQRTTVNLRDPRILRRLEAEEARGRSGTQQQQQPTLQQAAKTTTSSAVHHAAQVYASAQANTDAHASARLTDIKQPAPIRWSQTPAMTRQWVARQTPSNAPPSAESWNAPTQVAAPYATSMAPPAQPSSSQQQMRATAPALSGNSVRGEPPMVHATTPADRARHTLTTEYDEWKKEKEAFGTACTAEIFGRIGLDVESICEASALLSGVVAAYTGVQDFKLGQPRDPPYPVNPRNLPSTWFLSKLPTWAVRTLVKDVGAVSTQDVSVIFHDHAEEIPTLLASVTGFHQLNDGVAEMRIREILAEEVTFEGIAELAAANKEFEGADKYAVANQLVQELYVRCRRVDEEVVGSLIVAHIYMKSPTDNADWWMTWRHSLIERAFRGPLYEMGPDIRCDGCHGMDHNAQQCPFTRKLGWHVASAAPQKIAGARPGPSSPAAWGGGRGRGSAYAAHDATAGYGQLRPKRKPTNAHKPLRGARMGGERGGDFKGKYAPR</sequence>
<feature type="compositionally biased region" description="Basic and acidic residues" evidence="1">
    <location>
        <begin position="302"/>
        <end position="317"/>
    </location>
</feature>
<accession>A0A1Y2ISH7</accession>
<protein>
    <submittedName>
        <fullName evidence="2">Uncharacterized protein</fullName>
    </submittedName>
</protein>
<proteinExistence type="predicted"/>
<evidence type="ECO:0000313" key="3">
    <source>
        <dbReference type="Proteomes" id="UP000193067"/>
    </source>
</evidence>
<feature type="region of interest" description="Disordered" evidence="1">
    <location>
        <begin position="211"/>
        <end position="266"/>
    </location>
</feature>
<feature type="compositionally biased region" description="Low complexity" evidence="1">
    <location>
        <begin position="719"/>
        <end position="730"/>
    </location>
</feature>
<organism evidence="2 3">
    <name type="scientific">Trametes coccinea (strain BRFM310)</name>
    <name type="common">Pycnoporus coccineus</name>
    <dbReference type="NCBI Taxonomy" id="1353009"/>
    <lineage>
        <taxon>Eukaryota</taxon>
        <taxon>Fungi</taxon>
        <taxon>Dikarya</taxon>
        <taxon>Basidiomycota</taxon>
        <taxon>Agaricomycotina</taxon>
        <taxon>Agaricomycetes</taxon>
        <taxon>Polyporales</taxon>
        <taxon>Polyporaceae</taxon>
        <taxon>Trametes</taxon>
    </lineage>
</organism>
<feature type="region of interest" description="Disordered" evidence="1">
    <location>
        <begin position="718"/>
        <end position="786"/>
    </location>
</feature>
<keyword evidence="3" id="KW-1185">Reference proteome</keyword>
<name>A0A1Y2ISH7_TRAC3</name>
<dbReference type="AlphaFoldDB" id="A0A1Y2ISH7"/>
<dbReference type="EMBL" id="KZ084101">
    <property type="protein sequence ID" value="OSD03161.1"/>
    <property type="molecule type" value="Genomic_DNA"/>
</dbReference>
<feature type="compositionally biased region" description="Low complexity" evidence="1">
    <location>
        <begin position="413"/>
        <end position="427"/>
    </location>
</feature>
<feature type="region of interest" description="Disordered" evidence="1">
    <location>
        <begin position="412"/>
        <end position="457"/>
    </location>
</feature>
<evidence type="ECO:0000313" key="2">
    <source>
        <dbReference type="EMBL" id="OSD03161.1"/>
    </source>
</evidence>
<reference evidence="2 3" key="1">
    <citation type="journal article" date="2015" name="Biotechnol. Biofuels">
        <title>Enhanced degradation of softwood versus hardwood by the white-rot fungus Pycnoporus coccineus.</title>
        <authorList>
            <person name="Couturier M."/>
            <person name="Navarro D."/>
            <person name="Chevret D."/>
            <person name="Henrissat B."/>
            <person name="Piumi F."/>
            <person name="Ruiz-Duenas F.J."/>
            <person name="Martinez A.T."/>
            <person name="Grigoriev I.V."/>
            <person name="Riley R."/>
            <person name="Lipzen A."/>
            <person name="Berrin J.G."/>
            <person name="Master E.R."/>
            <person name="Rosso M.N."/>
        </authorList>
    </citation>
    <scope>NUCLEOTIDE SEQUENCE [LARGE SCALE GENOMIC DNA]</scope>
    <source>
        <strain evidence="2 3">BRFM310</strain>
    </source>
</reference>
<dbReference type="OrthoDB" id="2758679at2759"/>